<dbReference type="GO" id="GO:0005975">
    <property type="term" value="P:carbohydrate metabolic process"/>
    <property type="evidence" value="ECO:0007669"/>
    <property type="project" value="InterPro"/>
</dbReference>
<dbReference type="Gene3D" id="3.20.20.80">
    <property type="entry name" value="Glycosidases"/>
    <property type="match status" value="1"/>
</dbReference>
<reference evidence="14" key="1">
    <citation type="submission" date="2016-08" db="EMBL/GenBank/DDBJ databases">
        <title>Complete Genome Seqeunce of Paenibacillus sp. BIHB 4019 from tea rhizoplane.</title>
        <authorList>
            <person name="Thakur R."/>
            <person name="Swarnkar M.K."/>
            <person name="Gulati A."/>
        </authorList>
    </citation>
    <scope>NUCLEOTIDE SEQUENCE [LARGE SCALE GENOMIC DNA]</scope>
    <source>
        <strain evidence="14">BIHB4019</strain>
    </source>
</reference>
<evidence type="ECO:0000256" key="7">
    <source>
        <dbReference type="ARBA" id="ARBA00023295"/>
    </source>
</evidence>
<dbReference type="Gene3D" id="2.60.120.260">
    <property type="entry name" value="Galactose-binding domain-like"/>
    <property type="match status" value="2"/>
</dbReference>
<dbReference type="SUPFAM" id="SSF49785">
    <property type="entry name" value="Galactose-binding domain-like"/>
    <property type="match status" value="1"/>
</dbReference>
<comment type="catalytic activity">
    <reaction evidence="1 9">
        <text>Hydrolysis of terminal non-reducing beta-D-galactose residues in beta-D-galactosides.</text>
        <dbReference type="EC" id="3.2.1.23"/>
    </reaction>
</comment>
<dbReference type="PRINTS" id="PR00742">
    <property type="entry name" value="GLHYDRLASE35"/>
</dbReference>
<protein>
    <recommendedName>
        <fullName evidence="3 9">Beta-galactosidase</fullName>
        <ecNumber evidence="3 9">3.2.1.23</ecNumber>
    </recommendedName>
</protein>
<evidence type="ECO:0000256" key="9">
    <source>
        <dbReference type="RuleBase" id="RU000675"/>
    </source>
</evidence>
<dbReference type="InterPro" id="IPR048912">
    <property type="entry name" value="BetaGal1-like_ABD1"/>
</dbReference>
<keyword evidence="7 9" id="KW-0326">Glycosidase</keyword>
<comment type="similarity">
    <text evidence="2 10">Belongs to the glycosyl hydrolase 35 family.</text>
</comment>
<dbReference type="InterPro" id="IPR017853">
    <property type="entry name" value="GH"/>
</dbReference>
<dbReference type="PIRSF" id="PIRSF006336">
    <property type="entry name" value="B-gal"/>
    <property type="match status" value="1"/>
</dbReference>
<keyword evidence="4" id="KW-0732">Signal</keyword>
<organism evidence="14">
    <name type="scientific">Paenibacillus sp. BIHB 4019</name>
    <dbReference type="NCBI Taxonomy" id="1870819"/>
    <lineage>
        <taxon>Bacteria</taxon>
        <taxon>Bacillati</taxon>
        <taxon>Bacillota</taxon>
        <taxon>Bacilli</taxon>
        <taxon>Bacillales</taxon>
        <taxon>Paenibacillaceae</taxon>
        <taxon>Paenibacillus</taxon>
    </lineage>
</organism>
<dbReference type="InterPro" id="IPR031330">
    <property type="entry name" value="Gly_Hdrlase_35_cat"/>
</dbReference>
<name>A0A1B2DF16_9BACL</name>
<proteinExistence type="inferred from homology"/>
<keyword evidence="6" id="KW-0325">Glycoprotein</keyword>
<evidence type="ECO:0000259" key="13">
    <source>
        <dbReference type="Pfam" id="PF21467"/>
    </source>
</evidence>
<dbReference type="AlphaFoldDB" id="A0A1B2DF16"/>
<dbReference type="SUPFAM" id="SSF51445">
    <property type="entry name" value="(Trans)glycosidases"/>
    <property type="match status" value="1"/>
</dbReference>
<evidence type="ECO:0000256" key="1">
    <source>
        <dbReference type="ARBA" id="ARBA00001412"/>
    </source>
</evidence>
<feature type="active site" description="Nucleophile" evidence="8">
    <location>
        <position position="234"/>
    </location>
</feature>
<evidence type="ECO:0000256" key="3">
    <source>
        <dbReference type="ARBA" id="ARBA00012756"/>
    </source>
</evidence>
<accession>A0A1B2DF16</accession>
<dbReference type="GO" id="GO:0004565">
    <property type="term" value="F:beta-galactosidase activity"/>
    <property type="evidence" value="ECO:0007669"/>
    <property type="project" value="UniProtKB-EC"/>
</dbReference>
<dbReference type="InterPro" id="IPR008979">
    <property type="entry name" value="Galactose-bd-like_sf"/>
</dbReference>
<dbReference type="EC" id="3.2.1.23" evidence="3 9"/>
<evidence type="ECO:0000256" key="4">
    <source>
        <dbReference type="ARBA" id="ARBA00022729"/>
    </source>
</evidence>
<dbReference type="InterPro" id="IPR019801">
    <property type="entry name" value="Glyco_hydro_35_CS"/>
</dbReference>
<dbReference type="RefSeq" id="WP_099517655.1">
    <property type="nucleotide sequence ID" value="NZ_CP016808.1"/>
</dbReference>
<evidence type="ECO:0000313" key="14">
    <source>
        <dbReference type="EMBL" id="ANY66285.1"/>
    </source>
</evidence>
<dbReference type="PANTHER" id="PTHR23421">
    <property type="entry name" value="BETA-GALACTOSIDASE RELATED"/>
    <property type="match status" value="1"/>
</dbReference>
<feature type="domain" description="Glycoside hydrolase 35 catalytic" evidence="11">
    <location>
        <begin position="10"/>
        <end position="326"/>
    </location>
</feature>
<keyword evidence="5 9" id="KW-0378">Hydrolase</keyword>
<feature type="domain" description="Beta-galactosidase 1-like first all-beta" evidence="12">
    <location>
        <begin position="371"/>
        <end position="481"/>
    </location>
</feature>
<dbReference type="Pfam" id="PF21317">
    <property type="entry name" value="BetaGal_ABD_1"/>
    <property type="match status" value="1"/>
</dbReference>
<evidence type="ECO:0000256" key="8">
    <source>
        <dbReference type="PIRSR" id="PIRSR006336-1"/>
    </source>
</evidence>
<evidence type="ECO:0000259" key="12">
    <source>
        <dbReference type="Pfam" id="PF21317"/>
    </source>
</evidence>
<evidence type="ECO:0000256" key="5">
    <source>
        <dbReference type="ARBA" id="ARBA00022801"/>
    </source>
</evidence>
<evidence type="ECO:0000256" key="2">
    <source>
        <dbReference type="ARBA" id="ARBA00009809"/>
    </source>
</evidence>
<dbReference type="FunFam" id="2.60.120.260:FF:000021">
    <property type="entry name" value="Beta-galactosidase"/>
    <property type="match status" value="1"/>
</dbReference>
<sequence>MAIFECRQSQFFYDEKPIQLLSGALHYFRIVPEYWSDRLQKLKACGFNTVETYVPWNFHEPKPGKFRFDGMADLERFIQTAGEMGLLVIVRASPFICAEWEFGGLPAWLLADDEVKLRCYNEKFLERVDAYYDVLLPKLQPLLCTNGGPIIALQIENEYGSYGNDASYLEYLRQAMVRRGMNVLLFTSDGPTDSMLQGGSVPGQLSSVNFGSGVKGAFSKLREYQADQPVMCMEYWIGWFDHWGEQHHTRDAGDVASVFEEMLEEKGSVNFYMFHGGTNFGFYNGANCQQKDQYEPTITSYDYDSLLSESGDLTDKFYTVRAVIDRYMKLGELKLPEPIGRRAYGQVAMAEQAALFSQIDRLSAPIRRTNPEPMEKLGQDYGFILYQTTISGPREKQELVVQEVRDRALVFVDGKLAGVLERGNQEQTVSFEVPAEGAEIAILVENMGRINYGPYLRDPKGITEGVRFGFQFLYDWTIHCLPLDDLSPLQFAAEITDAFASTNSSSSDNASTSTNTSNSTAAAQASPAFYRGTFQADDLQDTFLRLEGWTKGVAFINGFNLGRYWDKGPQQTLYVPAPLLRQGENAIVLFELHGTANRSVTFVDTPDLGG</sequence>
<evidence type="ECO:0000256" key="10">
    <source>
        <dbReference type="RuleBase" id="RU003679"/>
    </source>
</evidence>
<evidence type="ECO:0000256" key="6">
    <source>
        <dbReference type="ARBA" id="ARBA00023180"/>
    </source>
</evidence>
<feature type="active site" description="Proton donor" evidence="8">
    <location>
        <position position="158"/>
    </location>
</feature>
<dbReference type="Pfam" id="PF21467">
    <property type="entry name" value="BetaGal_gal-bd"/>
    <property type="match status" value="1"/>
</dbReference>
<dbReference type="InterPro" id="IPR048913">
    <property type="entry name" value="BetaGal_gal-bd"/>
</dbReference>
<dbReference type="Pfam" id="PF01301">
    <property type="entry name" value="Glyco_hydro_35"/>
    <property type="match status" value="1"/>
</dbReference>
<dbReference type="InterPro" id="IPR026283">
    <property type="entry name" value="B-gal_1-like"/>
</dbReference>
<dbReference type="FunFam" id="3.20.20.80:FF:000115">
    <property type="entry name" value="Beta-galactosidase"/>
    <property type="match status" value="1"/>
</dbReference>
<dbReference type="PROSITE" id="PS01182">
    <property type="entry name" value="GLYCOSYL_HYDROL_F35"/>
    <property type="match status" value="1"/>
</dbReference>
<evidence type="ECO:0000259" key="11">
    <source>
        <dbReference type="Pfam" id="PF01301"/>
    </source>
</evidence>
<gene>
    <name evidence="14" type="ORF">BBD42_07250</name>
</gene>
<feature type="domain" description="Beta-galactosidase galactose-binding" evidence="13">
    <location>
        <begin position="527"/>
        <end position="585"/>
    </location>
</feature>
<dbReference type="EMBL" id="CP016808">
    <property type="protein sequence ID" value="ANY66285.1"/>
    <property type="molecule type" value="Genomic_DNA"/>
</dbReference>
<dbReference type="InterPro" id="IPR001944">
    <property type="entry name" value="Glycoside_Hdrlase_35"/>
</dbReference>